<protein>
    <submittedName>
        <fullName evidence="1">Uncharacterized protein</fullName>
    </submittedName>
</protein>
<proteinExistence type="predicted"/>
<keyword evidence="2" id="KW-1185">Reference proteome</keyword>
<dbReference type="AlphaFoldDB" id="A0A1Z4JMD4"/>
<dbReference type="Proteomes" id="UP000217895">
    <property type="component" value="Chromosome"/>
</dbReference>
<sequence>MNSTQQLLASFEQLSEIEKQQVAAEILRRTMSLDLPPLLDEELNLCAEAVFLSLDEFEAENEQQYTESR</sequence>
<gene>
    <name evidence="1" type="ORF">NIES2135_47810</name>
</gene>
<accession>A0A1Z4JMD4</accession>
<evidence type="ECO:0000313" key="2">
    <source>
        <dbReference type="Proteomes" id="UP000217895"/>
    </source>
</evidence>
<organism evidence="1 2">
    <name type="scientific">Leptolyngbya boryana NIES-2135</name>
    <dbReference type="NCBI Taxonomy" id="1973484"/>
    <lineage>
        <taxon>Bacteria</taxon>
        <taxon>Bacillati</taxon>
        <taxon>Cyanobacteriota</taxon>
        <taxon>Cyanophyceae</taxon>
        <taxon>Leptolyngbyales</taxon>
        <taxon>Leptolyngbyaceae</taxon>
        <taxon>Leptolyngbya group</taxon>
        <taxon>Leptolyngbya</taxon>
    </lineage>
</organism>
<reference evidence="1 2" key="1">
    <citation type="submission" date="2017-06" db="EMBL/GenBank/DDBJ databases">
        <title>Genome sequencing of cyanobaciteial culture collection at National Institute for Environmental Studies (NIES).</title>
        <authorList>
            <person name="Hirose Y."/>
            <person name="Shimura Y."/>
            <person name="Fujisawa T."/>
            <person name="Nakamura Y."/>
            <person name="Kawachi M."/>
        </authorList>
    </citation>
    <scope>NUCLEOTIDE SEQUENCE [LARGE SCALE GENOMIC DNA]</scope>
    <source>
        <strain evidence="1 2">NIES-2135</strain>
    </source>
</reference>
<dbReference type="EMBL" id="AP018203">
    <property type="protein sequence ID" value="BAY57909.1"/>
    <property type="molecule type" value="Genomic_DNA"/>
</dbReference>
<name>A0A1Z4JMD4_LEPBY</name>
<evidence type="ECO:0000313" key="1">
    <source>
        <dbReference type="EMBL" id="BAY57909.1"/>
    </source>
</evidence>